<evidence type="ECO:0000256" key="1">
    <source>
        <dbReference type="SAM" id="MobiDB-lite"/>
    </source>
</evidence>
<evidence type="ECO:0000313" key="2">
    <source>
        <dbReference type="Ensembl" id="ENSELUP00000092954.1"/>
    </source>
</evidence>
<sequence>MGEQRPRQDVGKQRPRQDVGKQRPRQDVGKQRPRQDVGKQRPRQDVGKPRPRQDVGKPRPRQDVGKQRPRQDVGKPRPSQDVVKPRPSQDEGKQRPRQAGLRVELLSPGPVRRRCIKRDRAGGGPLVLLQSSRHCIAPPPLSHIHTDLALPSGPRITLSRASCPTRKRLLWMSWKRCGPVLSQVSSHLSSVFVIGVVGGGGGVNCCGGLFTQPGVSTVFLCPEPAQSAA</sequence>
<reference evidence="2 3" key="1">
    <citation type="submission" date="2020-02" db="EMBL/GenBank/DDBJ databases">
        <title>Esox lucius (northern pike) genome, fEsoLuc1, primary haplotype.</title>
        <authorList>
            <person name="Myers G."/>
            <person name="Karagic N."/>
            <person name="Meyer A."/>
            <person name="Pippel M."/>
            <person name="Reichard M."/>
            <person name="Winkler S."/>
            <person name="Tracey A."/>
            <person name="Sims Y."/>
            <person name="Howe K."/>
            <person name="Rhie A."/>
            <person name="Formenti G."/>
            <person name="Durbin R."/>
            <person name="Fedrigo O."/>
            <person name="Jarvis E.D."/>
        </authorList>
    </citation>
    <scope>NUCLEOTIDE SEQUENCE [LARGE SCALE GENOMIC DNA]</scope>
</reference>
<feature type="compositionally biased region" description="Basic and acidic residues" evidence="1">
    <location>
        <begin position="83"/>
        <end position="94"/>
    </location>
</feature>
<accession>A0AAY5KVW2</accession>
<reference evidence="2" key="3">
    <citation type="submission" date="2025-09" db="UniProtKB">
        <authorList>
            <consortium name="Ensembl"/>
        </authorList>
    </citation>
    <scope>IDENTIFICATION</scope>
</reference>
<reference evidence="2" key="2">
    <citation type="submission" date="2025-08" db="UniProtKB">
        <authorList>
            <consortium name="Ensembl"/>
        </authorList>
    </citation>
    <scope>IDENTIFICATION</scope>
</reference>
<protein>
    <submittedName>
        <fullName evidence="2">Uncharacterized protein</fullName>
    </submittedName>
</protein>
<dbReference type="GeneTree" id="ENSGT01150000289821"/>
<keyword evidence="3" id="KW-1185">Reference proteome</keyword>
<proteinExistence type="predicted"/>
<dbReference type="Proteomes" id="UP000265140">
    <property type="component" value="Chromosome 21"/>
</dbReference>
<feature type="compositionally biased region" description="Basic and acidic residues" evidence="1">
    <location>
        <begin position="1"/>
        <end position="75"/>
    </location>
</feature>
<name>A0AAY5KVW2_ESOLU</name>
<evidence type="ECO:0000313" key="3">
    <source>
        <dbReference type="Proteomes" id="UP000265140"/>
    </source>
</evidence>
<dbReference type="Ensembl" id="ENSELUT00000089307.1">
    <property type="protein sequence ID" value="ENSELUP00000092954.1"/>
    <property type="gene ID" value="ENSELUG00000035905.1"/>
</dbReference>
<feature type="region of interest" description="Disordered" evidence="1">
    <location>
        <begin position="1"/>
        <end position="102"/>
    </location>
</feature>
<organism evidence="2 3">
    <name type="scientific">Esox lucius</name>
    <name type="common">Northern pike</name>
    <dbReference type="NCBI Taxonomy" id="8010"/>
    <lineage>
        <taxon>Eukaryota</taxon>
        <taxon>Metazoa</taxon>
        <taxon>Chordata</taxon>
        <taxon>Craniata</taxon>
        <taxon>Vertebrata</taxon>
        <taxon>Euteleostomi</taxon>
        <taxon>Actinopterygii</taxon>
        <taxon>Neopterygii</taxon>
        <taxon>Teleostei</taxon>
        <taxon>Protacanthopterygii</taxon>
        <taxon>Esociformes</taxon>
        <taxon>Esocidae</taxon>
        <taxon>Esox</taxon>
    </lineage>
</organism>
<dbReference type="AlphaFoldDB" id="A0AAY5KVW2"/>